<evidence type="ECO:0000256" key="2">
    <source>
        <dbReference type="ARBA" id="ARBA00019841"/>
    </source>
</evidence>
<dbReference type="InterPro" id="IPR038763">
    <property type="entry name" value="DHH_sf"/>
</dbReference>
<dbReference type="InterPro" id="IPR003156">
    <property type="entry name" value="DHHA1_dom"/>
</dbReference>
<accession>A0ABM9NK66</accession>
<evidence type="ECO:0000256" key="4">
    <source>
        <dbReference type="ARBA" id="ARBA00022801"/>
    </source>
</evidence>
<name>A0ABM9NK66_9GAMM</name>
<evidence type="ECO:0000259" key="7">
    <source>
        <dbReference type="Pfam" id="PF01368"/>
    </source>
</evidence>
<sequence length="581" mass="63099">MPYHPVKKKIVRRLPTVPPEASLTGLPPLLRRLYAARRVGSASELDRSLHRLPSPWLLSGMEAMVDQLEEALRRQRRLLVIADYDADGATACAVAVRGLRALGLEQVAYLVPNRFRFGYGLTPEIVALAAERRPELLLTVDNGIAALDGAEAARARGMRLLITDHHTPGAELPAAAAIVNPLLPGDPFPGKSLAGVGVMFYVLMALRQRLRQRGRFAGPGRAEPPLGPLLDLVALGTVADVVSLDPINRILVHQGLGRIRAGRGAPGLVALLEAAGRKAGQATAADLGFAVGPRLNAAGRLDDMSLGIECLLADDGEAARSMAARLDALNRERQQLEERMKQQALAYLDALEVPVGDRFALCLFDEGWHQGVIGLVASRVKDLTHRPVAVFAPDGEDGVKGSLRSIPGIHIRDLLSDLATGHPRLIRRFGGHAMAAGLSLEREALPRFAELFEAEAGRRLSPEDLEHAVHTDGALEEHELNLAVAEQLRQAGPWGQGFPEPLFDGEFQVLDSRVLGERHLKLRLRPVHGARSFDAVAFGVAEPAAWRDLPALRAAYRLEVNEYRESRAVQLRLEYMEGLEG</sequence>
<evidence type="ECO:0000256" key="1">
    <source>
        <dbReference type="ARBA" id="ARBA00005915"/>
    </source>
</evidence>
<dbReference type="Pfam" id="PF17768">
    <property type="entry name" value="RecJ_OB"/>
    <property type="match status" value="1"/>
</dbReference>
<feature type="domain" description="DHHA1" evidence="8">
    <location>
        <begin position="363"/>
        <end position="455"/>
    </location>
</feature>
<feature type="coiled-coil region" evidence="6">
    <location>
        <begin position="319"/>
        <end position="346"/>
    </location>
</feature>
<dbReference type="PANTHER" id="PTHR30255:SF2">
    <property type="entry name" value="SINGLE-STRANDED-DNA-SPECIFIC EXONUCLEASE RECJ"/>
    <property type="match status" value="1"/>
</dbReference>
<dbReference type="InterPro" id="IPR001667">
    <property type="entry name" value="DDH_dom"/>
</dbReference>
<evidence type="ECO:0000259" key="9">
    <source>
        <dbReference type="Pfam" id="PF17768"/>
    </source>
</evidence>
<protein>
    <recommendedName>
        <fullName evidence="2">Single-stranded-DNA-specific exonuclease RecJ</fullName>
    </recommendedName>
</protein>
<dbReference type="Proteomes" id="UP001497493">
    <property type="component" value="Chromosome"/>
</dbReference>
<proteinExistence type="inferred from homology"/>
<organism evidence="10 11">
    <name type="scientific">Candidatus Methylocalor cossyra</name>
    <dbReference type="NCBI Taxonomy" id="3108543"/>
    <lineage>
        <taxon>Bacteria</taxon>
        <taxon>Pseudomonadati</taxon>
        <taxon>Pseudomonadota</taxon>
        <taxon>Gammaproteobacteria</taxon>
        <taxon>Methylococcales</taxon>
        <taxon>Methylococcaceae</taxon>
        <taxon>Candidatus Methylocalor</taxon>
    </lineage>
</organism>
<evidence type="ECO:0000313" key="11">
    <source>
        <dbReference type="Proteomes" id="UP001497493"/>
    </source>
</evidence>
<evidence type="ECO:0000256" key="6">
    <source>
        <dbReference type="SAM" id="Coils"/>
    </source>
</evidence>
<dbReference type="Gene3D" id="3.90.1640.30">
    <property type="match status" value="1"/>
</dbReference>
<dbReference type="PANTHER" id="PTHR30255">
    <property type="entry name" value="SINGLE-STRANDED-DNA-SPECIFIC EXONUCLEASE RECJ"/>
    <property type="match status" value="1"/>
</dbReference>
<feature type="domain" description="RecJ OB" evidence="9">
    <location>
        <begin position="471"/>
        <end position="574"/>
    </location>
</feature>
<keyword evidence="11" id="KW-1185">Reference proteome</keyword>
<dbReference type="InterPro" id="IPR004610">
    <property type="entry name" value="RecJ"/>
</dbReference>
<dbReference type="RefSeq" id="WP_348757562.1">
    <property type="nucleotide sequence ID" value="NZ_OZ026884.1"/>
</dbReference>
<dbReference type="Pfam" id="PF02272">
    <property type="entry name" value="DHHA1"/>
    <property type="match status" value="1"/>
</dbReference>
<dbReference type="InterPro" id="IPR051673">
    <property type="entry name" value="SSDNA_exonuclease_RecJ"/>
</dbReference>
<feature type="domain" description="DDH" evidence="7">
    <location>
        <begin position="78"/>
        <end position="237"/>
    </location>
</feature>
<comment type="similarity">
    <text evidence="1">Belongs to the RecJ family.</text>
</comment>
<dbReference type="EMBL" id="OZ026884">
    <property type="protein sequence ID" value="CAL1241027.1"/>
    <property type="molecule type" value="Genomic_DNA"/>
</dbReference>
<evidence type="ECO:0000313" key="10">
    <source>
        <dbReference type="EMBL" id="CAL1241027.1"/>
    </source>
</evidence>
<gene>
    <name evidence="10" type="primary">recJ</name>
    <name evidence="10" type="ORF">MECH1_V1_2251</name>
</gene>
<keyword evidence="3" id="KW-0540">Nuclease</keyword>
<dbReference type="Gene3D" id="3.10.310.30">
    <property type="match status" value="1"/>
</dbReference>
<dbReference type="SUPFAM" id="SSF64182">
    <property type="entry name" value="DHH phosphoesterases"/>
    <property type="match status" value="1"/>
</dbReference>
<dbReference type="NCBIfam" id="TIGR00644">
    <property type="entry name" value="recJ"/>
    <property type="match status" value="1"/>
</dbReference>
<keyword evidence="5 10" id="KW-0269">Exonuclease</keyword>
<dbReference type="InterPro" id="IPR041122">
    <property type="entry name" value="RecJ_OB"/>
</dbReference>
<dbReference type="GO" id="GO:0008855">
    <property type="term" value="F:exodeoxyribonuclease VII activity"/>
    <property type="evidence" value="ECO:0007669"/>
    <property type="project" value="UniProtKB-EC"/>
</dbReference>
<evidence type="ECO:0000256" key="3">
    <source>
        <dbReference type="ARBA" id="ARBA00022722"/>
    </source>
</evidence>
<reference evidence="10 11" key="1">
    <citation type="submission" date="2024-04" db="EMBL/GenBank/DDBJ databases">
        <authorList>
            <person name="Cremers G."/>
        </authorList>
    </citation>
    <scope>NUCLEOTIDE SEQUENCE [LARGE SCALE GENOMIC DNA]</scope>
    <source>
        <strain evidence="10">MeCH1-AG</strain>
    </source>
</reference>
<keyword evidence="6" id="KW-0175">Coiled coil</keyword>
<dbReference type="Pfam" id="PF01368">
    <property type="entry name" value="DHH"/>
    <property type="match status" value="1"/>
</dbReference>
<keyword evidence="4 10" id="KW-0378">Hydrolase</keyword>
<evidence type="ECO:0000256" key="5">
    <source>
        <dbReference type="ARBA" id="ARBA00022839"/>
    </source>
</evidence>
<evidence type="ECO:0000259" key="8">
    <source>
        <dbReference type="Pfam" id="PF02272"/>
    </source>
</evidence>